<dbReference type="Pfam" id="PF09587">
    <property type="entry name" value="PGA_cap"/>
    <property type="match status" value="1"/>
</dbReference>
<dbReference type="Gene3D" id="3.60.21.10">
    <property type="match status" value="1"/>
</dbReference>
<dbReference type="PANTHER" id="PTHR33393:SF11">
    <property type="entry name" value="POLYGLUTAMINE SYNTHESIS ACCESSORY PROTEIN RV0574C-RELATED"/>
    <property type="match status" value="1"/>
</dbReference>
<name>A0A4V1QWT2_9MICO</name>
<gene>
    <name evidence="3" type="ORF">ESP51_18635</name>
</gene>
<reference evidence="3 4" key="1">
    <citation type="submission" date="2019-01" db="EMBL/GenBank/DDBJ databases">
        <title>Agromyces.</title>
        <authorList>
            <person name="Li J."/>
        </authorList>
    </citation>
    <scope>NUCLEOTIDE SEQUENCE [LARGE SCALE GENOMIC DNA]</scope>
    <source>
        <strain evidence="3 4">DSM 15934</strain>
    </source>
</reference>
<dbReference type="InterPro" id="IPR019079">
    <property type="entry name" value="Capsule_synth_CapA"/>
</dbReference>
<dbReference type="RefSeq" id="WP_129522392.1">
    <property type="nucleotide sequence ID" value="NZ_SDPN01000056.1"/>
</dbReference>
<evidence type="ECO:0000313" key="4">
    <source>
        <dbReference type="Proteomes" id="UP000293865"/>
    </source>
</evidence>
<keyword evidence="4" id="KW-1185">Reference proteome</keyword>
<sequence>MRGRRSLPTPVTLFLCGDVMLGRGLDQILPHPSEPTLHESYMRSAVEYVALAERASGGIARPVAFPYVWGDALAALEQRRPAVRIINLETSVTRSDRPWPKGIHYRMHPDNVPCIAAAGIDCCVLANNHVIDWGREGLVETLGSLRRARIEVAGAGADLASAQAPAILPLAGEARVLVFAAATDDSGVPESWAAGADRSGVHRLPDLSATTVSHIAADVQRHRRSHDVVVYSLHWGGNWGYEISPEQRAFAHRLIDTAGVDVVYGHSSHHAKAIEIYQDRLILYGCGDFLNDYEGISGHDEFRDDLGLMYFPVIDAATGQLRELSLVPTRVHRLRVNRAEGVDRRWLLAILRRECGRFGCEVTDGADGAFAVRWGAHAA</sequence>
<organism evidence="3 4">
    <name type="scientific">Agromyces albus</name>
    <dbReference type="NCBI Taxonomy" id="205332"/>
    <lineage>
        <taxon>Bacteria</taxon>
        <taxon>Bacillati</taxon>
        <taxon>Actinomycetota</taxon>
        <taxon>Actinomycetes</taxon>
        <taxon>Micrococcales</taxon>
        <taxon>Microbacteriaceae</taxon>
        <taxon>Agromyces</taxon>
    </lineage>
</organism>
<dbReference type="InterPro" id="IPR052169">
    <property type="entry name" value="CW_Biosynth-Accessory"/>
</dbReference>
<evidence type="ECO:0000256" key="1">
    <source>
        <dbReference type="ARBA" id="ARBA00005662"/>
    </source>
</evidence>
<dbReference type="EMBL" id="SDPN01000056">
    <property type="protein sequence ID" value="RXZ67246.1"/>
    <property type="molecule type" value="Genomic_DNA"/>
</dbReference>
<dbReference type="PANTHER" id="PTHR33393">
    <property type="entry name" value="POLYGLUTAMINE SYNTHESIS ACCESSORY PROTEIN RV0574C-RELATED"/>
    <property type="match status" value="1"/>
</dbReference>
<protein>
    <submittedName>
        <fullName evidence="3">CapA family protein</fullName>
    </submittedName>
</protein>
<dbReference type="SUPFAM" id="SSF56300">
    <property type="entry name" value="Metallo-dependent phosphatases"/>
    <property type="match status" value="1"/>
</dbReference>
<comment type="similarity">
    <text evidence="1">Belongs to the CapA family.</text>
</comment>
<dbReference type="InterPro" id="IPR029052">
    <property type="entry name" value="Metallo-depent_PP-like"/>
</dbReference>
<accession>A0A4V1QWT2</accession>
<comment type="caution">
    <text evidence="3">The sequence shown here is derived from an EMBL/GenBank/DDBJ whole genome shotgun (WGS) entry which is preliminary data.</text>
</comment>
<dbReference type="SMART" id="SM00854">
    <property type="entry name" value="PGA_cap"/>
    <property type="match status" value="1"/>
</dbReference>
<feature type="domain" description="Capsule synthesis protein CapA" evidence="2">
    <location>
        <begin position="12"/>
        <end position="293"/>
    </location>
</feature>
<evidence type="ECO:0000313" key="3">
    <source>
        <dbReference type="EMBL" id="RXZ67246.1"/>
    </source>
</evidence>
<dbReference type="OrthoDB" id="4394033at2"/>
<dbReference type="Proteomes" id="UP000293865">
    <property type="component" value="Unassembled WGS sequence"/>
</dbReference>
<proteinExistence type="inferred from homology"/>
<dbReference type="AlphaFoldDB" id="A0A4V1QWT2"/>
<dbReference type="CDD" id="cd07381">
    <property type="entry name" value="MPP_CapA"/>
    <property type="match status" value="1"/>
</dbReference>
<evidence type="ECO:0000259" key="2">
    <source>
        <dbReference type="SMART" id="SM00854"/>
    </source>
</evidence>